<feature type="domain" description="Response regulatory" evidence="6">
    <location>
        <begin position="4"/>
        <end position="117"/>
    </location>
</feature>
<evidence type="ECO:0000259" key="7">
    <source>
        <dbReference type="PROSITE" id="PS51755"/>
    </source>
</evidence>
<dbReference type="RefSeq" id="WP_307409483.1">
    <property type="nucleotide sequence ID" value="NZ_JAUSUR010000005.1"/>
</dbReference>
<dbReference type="SUPFAM" id="SSF52172">
    <property type="entry name" value="CheY-like"/>
    <property type="match status" value="1"/>
</dbReference>
<gene>
    <name evidence="8" type="ORF">J2S15_002894</name>
</gene>
<dbReference type="PROSITE" id="PS50110">
    <property type="entry name" value="RESPONSE_REGULATORY"/>
    <property type="match status" value="1"/>
</dbReference>
<evidence type="ECO:0000259" key="6">
    <source>
        <dbReference type="PROSITE" id="PS50110"/>
    </source>
</evidence>
<keyword evidence="2 5" id="KW-0238">DNA-binding</keyword>
<evidence type="ECO:0000313" key="8">
    <source>
        <dbReference type="EMBL" id="MDQ0362141.1"/>
    </source>
</evidence>
<proteinExistence type="predicted"/>
<dbReference type="InterPro" id="IPR011006">
    <property type="entry name" value="CheY-like_superfamily"/>
</dbReference>
<dbReference type="InterPro" id="IPR036388">
    <property type="entry name" value="WH-like_DNA-bd_sf"/>
</dbReference>
<protein>
    <submittedName>
        <fullName evidence="8">Two-component system response regulator VanR</fullName>
    </submittedName>
</protein>
<dbReference type="InterPro" id="IPR001867">
    <property type="entry name" value="OmpR/PhoB-type_DNA-bd"/>
</dbReference>
<dbReference type="PROSITE" id="PS51755">
    <property type="entry name" value="OMPR_PHOB"/>
    <property type="match status" value="1"/>
</dbReference>
<evidence type="ECO:0000256" key="5">
    <source>
        <dbReference type="PROSITE-ProRule" id="PRU01091"/>
    </source>
</evidence>
<evidence type="ECO:0000256" key="4">
    <source>
        <dbReference type="PROSITE-ProRule" id="PRU00169"/>
    </source>
</evidence>
<dbReference type="SMART" id="SM00448">
    <property type="entry name" value="REC"/>
    <property type="match status" value="1"/>
</dbReference>
<dbReference type="Gene3D" id="3.40.50.2300">
    <property type="match status" value="1"/>
</dbReference>
<comment type="caution">
    <text evidence="8">The sequence shown here is derived from an EMBL/GenBank/DDBJ whole genome shotgun (WGS) entry which is preliminary data.</text>
</comment>
<reference evidence="8 9" key="1">
    <citation type="submission" date="2023-07" db="EMBL/GenBank/DDBJ databases">
        <title>Genomic Encyclopedia of Type Strains, Phase IV (KMG-IV): sequencing the most valuable type-strain genomes for metagenomic binning, comparative biology and taxonomic classification.</title>
        <authorList>
            <person name="Goeker M."/>
        </authorList>
    </citation>
    <scope>NUCLEOTIDE SEQUENCE [LARGE SCALE GENOMIC DNA]</scope>
    <source>
        <strain evidence="8 9">DSM 16784</strain>
    </source>
</reference>
<dbReference type="Gene3D" id="6.10.250.690">
    <property type="match status" value="1"/>
</dbReference>
<dbReference type="PANTHER" id="PTHR48111">
    <property type="entry name" value="REGULATOR OF RPOS"/>
    <property type="match status" value="1"/>
</dbReference>
<dbReference type="PANTHER" id="PTHR48111:SF32">
    <property type="entry name" value="STAGE 0 SPORULATION PROTEIN A HOMOLOG"/>
    <property type="match status" value="1"/>
</dbReference>
<evidence type="ECO:0000256" key="3">
    <source>
        <dbReference type="ARBA" id="ARBA00023163"/>
    </source>
</evidence>
<dbReference type="CDD" id="cd17574">
    <property type="entry name" value="REC_OmpR"/>
    <property type="match status" value="1"/>
</dbReference>
<keyword evidence="1" id="KW-0805">Transcription regulation</keyword>
<feature type="DNA-binding region" description="OmpR/PhoB-type" evidence="5">
    <location>
        <begin position="126"/>
        <end position="220"/>
    </location>
</feature>
<name>A0ABU0E5Q1_9FIRM</name>
<dbReference type="CDD" id="cd00383">
    <property type="entry name" value="trans_reg_C"/>
    <property type="match status" value="1"/>
</dbReference>
<evidence type="ECO:0000256" key="2">
    <source>
        <dbReference type="ARBA" id="ARBA00023125"/>
    </source>
</evidence>
<feature type="domain" description="OmpR/PhoB-type" evidence="7">
    <location>
        <begin position="126"/>
        <end position="220"/>
    </location>
</feature>
<dbReference type="Pfam" id="PF00486">
    <property type="entry name" value="Trans_reg_C"/>
    <property type="match status" value="1"/>
</dbReference>
<keyword evidence="9" id="KW-1185">Reference proteome</keyword>
<sequence>MSKRILVIEDEIAIQNILSELLRNSGYEVDVASDGMEGIDAFHANKYDLIMLDIMMPKIDGFVVCEMIRKESDVPIIILTALDSEDQQLKGFELLADDYITKPFSLKLVLKRVEAVFRRIKDTQKEELLIYKDIEMNLQSHTVTVDGESIDLTKFEFDILQLFLKNRGRVYTRDDLLTYVWGYNFLGSESGVNFHIMNLRKKLNRDYIKTIRGVGYKIEKEN</sequence>
<dbReference type="Proteomes" id="UP001230220">
    <property type="component" value="Unassembled WGS sequence"/>
</dbReference>
<dbReference type="Pfam" id="PF00072">
    <property type="entry name" value="Response_reg"/>
    <property type="match status" value="1"/>
</dbReference>
<organism evidence="8 9">
    <name type="scientific">Breznakia pachnodae</name>
    <dbReference type="NCBI Taxonomy" id="265178"/>
    <lineage>
        <taxon>Bacteria</taxon>
        <taxon>Bacillati</taxon>
        <taxon>Bacillota</taxon>
        <taxon>Erysipelotrichia</taxon>
        <taxon>Erysipelotrichales</taxon>
        <taxon>Erysipelotrichaceae</taxon>
        <taxon>Breznakia</taxon>
    </lineage>
</organism>
<evidence type="ECO:0000256" key="1">
    <source>
        <dbReference type="ARBA" id="ARBA00023015"/>
    </source>
</evidence>
<keyword evidence="3" id="KW-0804">Transcription</keyword>
<dbReference type="EMBL" id="JAUSUR010000005">
    <property type="protein sequence ID" value="MDQ0362141.1"/>
    <property type="molecule type" value="Genomic_DNA"/>
</dbReference>
<dbReference type="InterPro" id="IPR001789">
    <property type="entry name" value="Sig_transdc_resp-reg_receiver"/>
</dbReference>
<accession>A0ABU0E5Q1</accession>
<evidence type="ECO:0000313" key="9">
    <source>
        <dbReference type="Proteomes" id="UP001230220"/>
    </source>
</evidence>
<feature type="modified residue" description="4-aspartylphosphate" evidence="4">
    <location>
        <position position="53"/>
    </location>
</feature>
<keyword evidence="4" id="KW-0597">Phosphoprotein</keyword>
<dbReference type="Gene3D" id="1.10.10.10">
    <property type="entry name" value="Winged helix-like DNA-binding domain superfamily/Winged helix DNA-binding domain"/>
    <property type="match status" value="1"/>
</dbReference>
<dbReference type="InterPro" id="IPR039420">
    <property type="entry name" value="WalR-like"/>
</dbReference>
<dbReference type="SMART" id="SM00862">
    <property type="entry name" value="Trans_reg_C"/>
    <property type="match status" value="1"/>
</dbReference>